<reference evidence="2" key="4">
    <citation type="submission" date="2024-05" db="EMBL/GenBank/DDBJ databases">
        <title>Identification of Pectobacterium versatile causing blackleg of potato from New York State with a whole genome sequencing approach.</title>
        <authorList>
            <person name="Ma X."/>
            <person name="Swingle B."/>
        </authorList>
    </citation>
    <scope>NUCLEOTIDE SEQUENCE</scope>
    <source>
        <strain evidence="2">NY1588A</strain>
    </source>
</reference>
<accession>A0A0H3I599</accession>
<dbReference type="AlphaFoldDB" id="A0A0H3I599"/>
<evidence type="ECO:0000313" key="4">
    <source>
        <dbReference type="Proteomes" id="UP001194579"/>
    </source>
</evidence>
<dbReference type="RefSeq" id="WP_014700005.1">
    <property type="nucleotide sequence ID" value="NC_017845.1"/>
</dbReference>
<dbReference type="Proteomes" id="UP001194579">
    <property type="component" value="Unassembled WGS sequence"/>
</dbReference>
<evidence type="ECO:0000313" key="2">
    <source>
        <dbReference type="EMBL" id="MBI0557477.1"/>
    </source>
</evidence>
<proteinExistence type="predicted"/>
<dbReference type="Proteomes" id="UP000008044">
    <property type="component" value="Chromosome"/>
</dbReference>
<protein>
    <submittedName>
        <fullName evidence="1">Uncharacterized protein</fullName>
    </submittedName>
</protein>
<dbReference type="KEGG" id="pec:W5S_2336"/>
<sequence length="76" mass="8572">MSVKNMSRLEKYRARQAERIEAMSRAIDEGRTTVVASHTPSLKTIRCVVAGGFLSERRTAQKFIFGLGGVGRRQRF</sequence>
<dbReference type="EMBL" id="CP003415">
    <property type="protein sequence ID" value="AFI90424.1"/>
    <property type="molecule type" value="Genomic_DNA"/>
</dbReference>
<keyword evidence="4" id="KW-1185">Reference proteome</keyword>
<reference evidence="1" key="2">
    <citation type="submission" date="2012-03" db="EMBL/GenBank/DDBJ databases">
        <authorList>
            <person name="Koskinen P."/>
            <person name="Laine P."/>
            <person name="Niemi O."/>
            <person name="Nykyri J."/>
            <person name="Harjunpaa H."/>
            <person name="Auvinen P."/>
            <person name="Paulin L."/>
            <person name="Pirhonen M."/>
            <person name="Palva T."/>
            <person name="Holm L."/>
        </authorList>
    </citation>
    <scope>NUCLEOTIDE SEQUENCE</scope>
    <source>
        <strain evidence="1">SCC3193</strain>
    </source>
</reference>
<name>A0A0H3I599_PECPM</name>
<organism evidence="1 3">
    <name type="scientific">Pectobacterium parmentieri</name>
    <dbReference type="NCBI Taxonomy" id="1905730"/>
    <lineage>
        <taxon>Bacteria</taxon>
        <taxon>Pseudomonadati</taxon>
        <taxon>Pseudomonadota</taxon>
        <taxon>Gammaproteobacteria</taxon>
        <taxon>Enterobacterales</taxon>
        <taxon>Pectobacteriaceae</taxon>
        <taxon>Pectobacterium</taxon>
    </lineage>
</organism>
<evidence type="ECO:0000313" key="1">
    <source>
        <dbReference type="EMBL" id="AFI90424.1"/>
    </source>
</evidence>
<evidence type="ECO:0000313" key="3">
    <source>
        <dbReference type="Proteomes" id="UP000008044"/>
    </source>
</evidence>
<dbReference type="eggNOG" id="ENOG5031I0I">
    <property type="taxonomic scope" value="Bacteria"/>
</dbReference>
<gene>
    <name evidence="1" type="ordered locus">W5S_2336</name>
    <name evidence="2" type="ORF">F6Q06_23905</name>
</gene>
<dbReference type="STRING" id="1905730.W5S_2336"/>
<dbReference type="EMBL" id="WABS01000117">
    <property type="protein sequence ID" value="MBI0557477.1"/>
    <property type="molecule type" value="Genomic_DNA"/>
</dbReference>
<reference evidence="1 3" key="1">
    <citation type="journal article" date="2012" name="J. Bacteriol.">
        <title>Genome sequence of Pectobacterium sp. strain SCC3193.</title>
        <authorList>
            <person name="Koskinen J.P."/>
            <person name="Laine P."/>
            <person name="Niemi O."/>
            <person name="Nykyri J."/>
            <person name="Harjunpaa H."/>
            <person name="Auvinen P."/>
            <person name="Paulin L."/>
            <person name="Pirhonen M."/>
            <person name="Palva T."/>
            <person name="Holm L."/>
        </authorList>
    </citation>
    <scope>NUCLEOTIDE SEQUENCE [LARGE SCALE GENOMIC DNA]</scope>
    <source>
        <strain evidence="1 3">SCC3193</strain>
    </source>
</reference>
<dbReference type="HOGENOM" id="CLU_2684527_0_0_6"/>
<dbReference type="PATRIC" id="fig|1166016.3.peg.2352"/>
<reference evidence="4" key="3">
    <citation type="submission" date="2023-07" db="EMBL/GenBank/DDBJ databases">
        <title>Identification of Pectobacterium versatile causing blackleg of potato from New York State with a whole genome sequencing approach.</title>
        <authorList>
            <person name="Ma X."/>
            <person name="Swingle B."/>
        </authorList>
    </citation>
    <scope>NUCLEOTIDE SEQUENCE [LARGE SCALE GENOMIC DNA]</scope>
    <source>
        <strain evidence="4">NY1588A</strain>
    </source>
</reference>